<dbReference type="Gene3D" id="2.40.160.10">
    <property type="entry name" value="Porin"/>
    <property type="match status" value="1"/>
</dbReference>
<reference evidence="13 14" key="1">
    <citation type="submission" date="2019-12" db="EMBL/GenBank/DDBJ databases">
        <title>Genomic-based taxomic classification of the family Erythrobacteraceae.</title>
        <authorList>
            <person name="Xu L."/>
        </authorList>
    </citation>
    <scope>NUCLEOTIDE SEQUENCE [LARGE SCALE GENOMIC DNA]</scope>
    <source>
        <strain evidence="13 14">LMG 29518</strain>
    </source>
</reference>
<keyword evidence="9" id="KW-0472">Membrane</keyword>
<dbReference type="PANTHER" id="PTHR34501:SF9">
    <property type="entry name" value="MAJOR OUTER MEMBRANE PROTEIN P.IA"/>
    <property type="match status" value="1"/>
</dbReference>
<evidence type="ECO:0000259" key="12">
    <source>
        <dbReference type="Pfam" id="PF13609"/>
    </source>
</evidence>
<evidence type="ECO:0000256" key="7">
    <source>
        <dbReference type="ARBA" id="ARBA00023065"/>
    </source>
</evidence>
<dbReference type="CDD" id="cd00342">
    <property type="entry name" value="gram_neg_porins"/>
    <property type="match status" value="1"/>
</dbReference>
<proteinExistence type="predicted"/>
<dbReference type="GO" id="GO:0015288">
    <property type="term" value="F:porin activity"/>
    <property type="evidence" value="ECO:0007669"/>
    <property type="project" value="UniProtKB-KW"/>
</dbReference>
<evidence type="ECO:0000256" key="11">
    <source>
        <dbReference type="SAM" id="SignalP"/>
    </source>
</evidence>
<name>A0A6I4T531_9SPHN</name>
<evidence type="ECO:0000256" key="5">
    <source>
        <dbReference type="ARBA" id="ARBA00022692"/>
    </source>
</evidence>
<comment type="caution">
    <text evidence="13">The sequence shown here is derived from an EMBL/GenBank/DDBJ whole genome shotgun (WGS) entry which is preliminary data.</text>
</comment>
<keyword evidence="5" id="KW-0812">Transmembrane</keyword>
<dbReference type="Pfam" id="PF13609">
    <property type="entry name" value="Porin_4"/>
    <property type="match status" value="1"/>
</dbReference>
<dbReference type="EMBL" id="WTYT01000001">
    <property type="protein sequence ID" value="MXO64805.1"/>
    <property type="molecule type" value="Genomic_DNA"/>
</dbReference>
<evidence type="ECO:0000256" key="1">
    <source>
        <dbReference type="ARBA" id="ARBA00004571"/>
    </source>
</evidence>
<keyword evidence="14" id="KW-1185">Reference proteome</keyword>
<gene>
    <name evidence="13" type="ORF">GRI91_03450</name>
</gene>
<evidence type="ECO:0000313" key="13">
    <source>
        <dbReference type="EMBL" id="MXO64805.1"/>
    </source>
</evidence>
<keyword evidence="6 11" id="KW-0732">Signal</keyword>
<evidence type="ECO:0000256" key="8">
    <source>
        <dbReference type="ARBA" id="ARBA00023114"/>
    </source>
</evidence>
<feature type="chain" id="PRO_5026188441" evidence="11">
    <location>
        <begin position="26"/>
        <end position="375"/>
    </location>
</feature>
<comment type="subunit">
    <text evidence="2">Homotrimer.</text>
</comment>
<organism evidence="13 14">
    <name type="scientific">Altericroceibacterium endophyticum</name>
    <dbReference type="NCBI Taxonomy" id="1808508"/>
    <lineage>
        <taxon>Bacteria</taxon>
        <taxon>Pseudomonadati</taxon>
        <taxon>Pseudomonadota</taxon>
        <taxon>Alphaproteobacteria</taxon>
        <taxon>Sphingomonadales</taxon>
        <taxon>Erythrobacteraceae</taxon>
        <taxon>Altericroceibacterium</taxon>
    </lineage>
</organism>
<evidence type="ECO:0000256" key="3">
    <source>
        <dbReference type="ARBA" id="ARBA00022448"/>
    </source>
</evidence>
<dbReference type="Proteomes" id="UP000438476">
    <property type="component" value="Unassembled WGS sequence"/>
</dbReference>
<keyword evidence="8" id="KW-0626">Porin</keyword>
<accession>A0A6I4T531</accession>
<keyword evidence="4" id="KW-1134">Transmembrane beta strand</keyword>
<protein>
    <submittedName>
        <fullName evidence="13">Porin</fullName>
    </submittedName>
</protein>
<dbReference type="GO" id="GO:0006811">
    <property type="term" value="P:monoatomic ion transport"/>
    <property type="evidence" value="ECO:0007669"/>
    <property type="project" value="UniProtKB-KW"/>
</dbReference>
<dbReference type="GO" id="GO:0046930">
    <property type="term" value="C:pore complex"/>
    <property type="evidence" value="ECO:0007669"/>
    <property type="project" value="UniProtKB-KW"/>
</dbReference>
<evidence type="ECO:0000256" key="10">
    <source>
        <dbReference type="ARBA" id="ARBA00023237"/>
    </source>
</evidence>
<sequence length="375" mass="40709">MNKARAATAAAVCCVAFAGVVPSVAAQTPPSTSQGVATSDTLKGVAAPVVPRDDEFQVDFYGSLRLGMDYVDAGTPDDAINGRDFLSRVGINARKRIGDGVALVGTVEYGLRSDNLVDLQQNGDPTLRLGYVGLQSEKYGSLYYGSQSMVFHRFVRGSYFGDGLDSVRLGSIRDDDMLQYYYSTGNLTVGAAVQSERQDGDSLDQFQLGAEYDFKIAKLQVAAIKDNQGINTGTLWGVRGWIYPVDGVTLSAYRHQQTEDFDIYRGSTGTIRLRDAETEGRVDGIPNCPGQSRSATGVYASYRTGGNQIHGRFAVDSCDVSGNVKSYKIEYMRHLSKDARLWVGYETLDNDPLRAPASSSGDSMSQVELGVRYDF</sequence>
<feature type="signal peptide" evidence="11">
    <location>
        <begin position="1"/>
        <end position="25"/>
    </location>
</feature>
<keyword evidence="7" id="KW-0406">Ion transport</keyword>
<evidence type="ECO:0000256" key="4">
    <source>
        <dbReference type="ARBA" id="ARBA00022452"/>
    </source>
</evidence>
<dbReference type="InterPro" id="IPR023614">
    <property type="entry name" value="Porin_dom_sf"/>
</dbReference>
<keyword evidence="10" id="KW-0998">Cell outer membrane</keyword>
<evidence type="ECO:0000256" key="9">
    <source>
        <dbReference type="ARBA" id="ARBA00023136"/>
    </source>
</evidence>
<dbReference type="SUPFAM" id="SSF56935">
    <property type="entry name" value="Porins"/>
    <property type="match status" value="1"/>
</dbReference>
<feature type="domain" description="Porin" evidence="12">
    <location>
        <begin position="10"/>
        <end position="351"/>
    </location>
</feature>
<dbReference type="GO" id="GO:0009279">
    <property type="term" value="C:cell outer membrane"/>
    <property type="evidence" value="ECO:0007669"/>
    <property type="project" value="UniProtKB-SubCell"/>
</dbReference>
<evidence type="ECO:0000256" key="6">
    <source>
        <dbReference type="ARBA" id="ARBA00022729"/>
    </source>
</evidence>
<dbReference type="PANTHER" id="PTHR34501">
    <property type="entry name" value="PROTEIN YDDL-RELATED"/>
    <property type="match status" value="1"/>
</dbReference>
<evidence type="ECO:0000256" key="2">
    <source>
        <dbReference type="ARBA" id="ARBA00011233"/>
    </source>
</evidence>
<evidence type="ECO:0000313" key="14">
    <source>
        <dbReference type="Proteomes" id="UP000438476"/>
    </source>
</evidence>
<keyword evidence="3" id="KW-0813">Transport</keyword>
<dbReference type="InterPro" id="IPR050298">
    <property type="entry name" value="Gram-neg_bact_OMP"/>
</dbReference>
<dbReference type="InterPro" id="IPR033900">
    <property type="entry name" value="Gram_neg_porin_domain"/>
</dbReference>
<dbReference type="AlphaFoldDB" id="A0A6I4T531"/>
<comment type="subcellular location">
    <subcellularLocation>
        <location evidence="1">Cell outer membrane</location>
        <topology evidence="1">Multi-pass membrane protein</topology>
    </subcellularLocation>
</comment>